<proteinExistence type="predicted"/>
<sequence length="47" mass="5371">MKVVIGNLISHGYFEFNIIPVLLFPAKHYLYDIPSVLESLKTPILIL</sequence>
<evidence type="ECO:0000256" key="1">
    <source>
        <dbReference type="ARBA" id="ARBA00022723"/>
    </source>
</evidence>
<gene>
    <name evidence="3" type="ORF">J4710_08805</name>
</gene>
<dbReference type="AlphaFoldDB" id="A0A939NGA1"/>
<dbReference type="InterPro" id="IPR002762">
    <property type="entry name" value="CbiX-like"/>
</dbReference>
<comment type="caution">
    <text evidence="3">The sequence shown here is derived from an EMBL/GenBank/DDBJ whole genome shotgun (WGS) entry which is preliminary data.</text>
</comment>
<accession>A0A939NGA1</accession>
<dbReference type="SUPFAM" id="SSF53800">
    <property type="entry name" value="Chelatase"/>
    <property type="match status" value="1"/>
</dbReference>
<dbReference type="Pfam" id="PF01903">
    <property type="entry name" value="CbiX"/>
    <property type="match status" value="1"/>
</dbReference>
<dbReference type="GO" id="GO:0046872">
    <property type="term" value="F:metal ion binding"/>
    <property type="evidence" value="ECO:0007669"/>
    <property type="project" value="UniProtKB-KW"/>
</dbReference>
<protein>
    <submittedName>
        <fullName evidence="3">Uncharacterized protein</fullName>
    </submittedName>
</protein>
<evidence type="ECO:0000313" key="3">
    <source>
        <dbReference type="EMBL" id="MBO1920006.1"/>
    </source>
</evidence>
<keyword evidence="1" id="KW-0479">Metal-binding</keyword>
<keyword evidence="2" id="KW-0456">Lyase</keyword>
<evidence type="ECO:0000256" key="2">
    <source>
        <dbReference type="ARBA" id="ARBA00023239"/>
    </source>
</evidence>
<organism evidence="3">
    <name type="scientific">Staphylococcus xylosus</name>
    <dbReference type="NCBI Taxonomy" id="1288"/>
    <lineage>
        <taxon>Bacteria</taxon>
        <taxon>Bacillati</taxon>
        <taxon>Bacillota</taxon>
        <taxon>Bacilli</taxon>
        <taxon>Bacillales</taxon>
        <taxon>Staphylococcaceae</taxon>
        <taxon>Staphylococcus</taxon>
    </lineage>
</organism>
<reference evidence="3" key="1">
    <citation type="submission" date="2021-03" db="EMBL/GenBank/DDBJ databases">
        <title>Molecular epidemiology and mechanisms of colistin and carbapenem resistance in Enterobacteriaceae from clinical isolates, the environment and porcine samples in Pretoria, South Africa.</title>
        <authorList>
            <person name="Bogoshi D."/>
            <person name="Mbelle N.M."/>
            <person name="Naidoo V."/>
            <person name="Osei Sekyere J."/>
        </authorList>
    </citation>
    <scope>NUCLEOTIDE SEQUENCE</scope>
    <source>
        <strain evidence="3">ESB009</strain>
    </source>
</reference>
<name>A0A939NGA1_STAXY</name>
<dbReference type="GO" id="GO:0016829">
    <property type="term" value="F:lyase activity"/>
    <property type="evidence" value="ECO:0007669"/>
    <property type="project" value="UniProtKB-KW"/>
</dbReference>
<dbReference type="EMBL" id="JAGETT010000060">
    <property type="protein sequence ID" value="MBO1920006.1"/>
    <property type="molecule type" value="Genomic_DNA"/>
</dbReference>